<evidence type="ECO:0000256" key="3">
    <source>
        <dbReference type="ARBA" id="ARBA00022989"/>
    </source>
</evidence>
<evidence type="ECO:0000256" key="4">
    <source>
        <dbReference type="ARBA" id="ARBA00023136"/>
    </source>
</evidence>
<reference evidence="6 7" key="1">
    <citation type="submission" date="2024-09" db="EMBL/GenBank/DDBJ databases">
        <title>Itraconazole resistance in Madurella fahalii resulting from another homologue of gene encoding cytochrome P450 14-alpha sterol demethylase (CYP51).</title>
        <authorList>
            <person name="Yoshioka I."/>
            <person name="Fahal A.H."/>
            <person name="Kaneko S."/>
            <person name="Yaguchi T."/>
        </authorList>
    </citation>
    <scope>NUCLEOTIDE SEQUENCE [LARGE SCALE GENOMIC DNA]</scope>
    <source>
        <strain evidence="6 7">IFM 68171</strain>
    </source>
</reference>
<keyword evidence="4 5" id="KW-0472">Membrane</keyword>
<evidence type="ECO:0000313" key="6">
    <source>
        <dbReference type="EMBL" id="GAB1319320.1"/>
    </source>
</evidence>
<dbReference type="Proteomes" id="UP001628179">
    <property type="component" value="Unassembled WGS sequence"/>
</dbReference>
<keyword evidence="7" id="KW-1185">Reference proteome</keyword>
<dbReference type="GeneID" id="98180272"/>
<keyword evidence="2 5" id="KW-0812">Transmembrane</keyword>
<keyword evidence="3 5" id="KW-1133">Transmembrane helix</keyword>
<dbReference type="PANTHER" id="PTHR47685:SF1">
    <property type="entry name" value="MAGNESIUM TRANSPORT PROTEIN CORA"/>
    <property type="match status" value="1"/>
</dbReference>
<dbReference type="InterPro" id="IPR050829">
    <property type="entry name" value="CorA_MIT"/>
</dbReference>
<protein>
    <submittedName>
        <fullName evidence="6">Uncharacterized protein</fullName>
    </submittedName>
</protein>
<name>A0ABQ0GNR9_9PEZI</name>
<dbReference type="Gene3D" id="1.20.58.340">
    <property type="entry name" value="Magnesium transport protein CorA, transmembrane region"/>
    <property type="match status" value="1"/>
</dbReference>
<feature type="transmembrane region" description="Helical" evidence="5">
    <location>
        <begin position="143"/>
        <end position="164"/>
    </location>
</feature>
<proteinExistence type="predicted"/>
<dbReference type="InterPro" id="IPR045863">
    <property type="entry name" value="CorA_TM1_TM2"/>
</dbReference>
<dbReference type="PANTHER" id="PTHR47685">
    <property type="entry name" value="MAGNESIUM TRANSPORT PROTEIN CORA"/>
    <property type="match status" value="1"/>
</dbReference>
<organism evidence="6 7">
    <name type="scientific">Madurella fahalii</name>
    <dbReference type="NCBI Taxonomy" id="1157608"/>
    <lineage>
        <taxon>Eukaryota</taxon>
        <taxon>Fungi</taxon>
        <taxon>Dikarya</taxon>
        <taxon>Ascomycota</taxon>
        <taxon>Pezizomycotina</taxon>
        <taxon>Sordariomycetes</taxon>
        <taxon>Sordariomycetidae</taxon>
        <taxon>Sordariales</taxon>
        <taxon>Sordariales incertae sedis</taxon>
        <taxon>Madurella</taxon>
    </lineage>
</organism>
<dbReference type="RefSeq" id="XP_070921050.1">
    <property type="nucleotide sequence ID" value="XM_071064949.1"/>
</dbReference>
<comment type="caution">
    <text evidence="6">The sequence shown here is derived from an EMBL/GenBank/DDBJ whole genome shotgun (WGS) entry which is preliminary data.</text>
</comment>
<feature type="transmembrane region" description="Helical" evidence="5">
    <location>
        <begin position="184"/>
        <end position="213"/>
    </location>
</feature>
<evidence type="ECO:0000313" key="7">
    <source>
        <dbReference type="Proteomes" id="UP001628179"/>
    </source>
</evidence>
<dbReference type="InterPro" id="IPR002523">
    <property type="entry name" value="MgTranspt_CorA/ZnTranspt_ZntB"/>
</dbReference>
<evidence type="ECO:0000256" key="5">
    <source>
        <dbReference type="SAM" id="Phobius"/>
    </source>
</evidence>
<sequence length="234" mass="26439">MWGVRDVGTLTYQDEIVSVTDFVCLIIEKCSSLFHPRSDEADDKLYDLHVFALAIGELIETTHGVGVQDSIEDSPEDIELKYTQTLATLTRRNGDIGSLKTKAYRVYKDLCDLLDLKQKQASVSAALSARQEAKETAKQGKTILLFTIITILFLPLSFIAAIFSMNAHEIIPESNRPISEIFSIMFPTTVAILFLSLFLGFNNSISWLVVMLFSRWQNRLRWPKKQADRASNEV</sequence>
<comment type="subcellular location">
    <subcellularLocation>
        <location evidence="1">Membrane</location>
        <topology evidence="1">Multi-pass membrane protein</topology>
    </subcellularLocation>
</comment>
<dbReference type="EMBL" id="BAAFSV010000005">
    <property type="protein sequence ID" value="GAB1319320.1"/>
    <property type="molecule type" value="Genomic_DNA"/>
</dbReference>
<accession>A0ABQ0GNR9</accession>
<evidence type="ECO:0000256" key="1">
    <source>
        <dbReference type="ARBA" id="ARBA00004141"/>
    </source>
</evidence>
<dbReference type="SUPFAM" id="SSF144083">
    <property type="entry name" value="Magnesium transport protein CorA, transmembrane region"/>
    <property type="match status" value="1"/>
</dbReference>
<evidence type="ECO:0000256" key="2">
    <source>
        <dbReference type="ARBA" id="ARBA00022692"/>
    </source>
</evidence>
<dbReference type="Pfam" id="PF01544">
    <property type="entry name" value="CorA"/>
    <property type="match status" value="1"/>
</dbReference>
<gene>
    <name evidence="6" type="ORF">MFIFM68171_09530</name>
</gene>